<gene>
    <name evidence="2" type="ORF">AV654_23300</name>
</gene>
<dbReference type="eggNOG" id="COG5662">
    <property type="taxonomic scope" value="Bacteria"/>
</dbReference>
<sequence>MTESFVRKNSDPTDAAWEKLQQRLASEPKSLRWEQWAKEANNLNPSAAVAVETESSQSIAVSDSRSLPVLEPGKTAGETPKAYPFVRWIKRRRKRVAASAAVLVLAAFLSTPIGNEALASILNKFRMQEMTVVQENDLMYLLNSAFPEGQTKESINKLGAFTNTSGKISGIFEVDKLSQMLGRSIVIPKDYDAKQDKPYVSPSNTLTLKLNVDEVNRAMSRLGAKQMLPESVDGKAITLETGEQVHLNVRNGERNYSLTQQPIPVVSVDPSIPVDEALQAVLQFPLLPENLKQSLRNVDLLTTGNVPLPIITNRPAEKVKVGNTDVLIMTESTNKQNYYSAMWVKQGQLFELYGNNDLTDREALLGKVKELIGS</sequence>
<protein>
    <recommendedName>
        <fullName evidence="4">DUF4367 domain-containing protein</fullName>
    </recommendedName>
</protein>
<comment type="caution">
    <text evidence="2">The sequence shown here is derived from an EMBL/GenBank/DDBJ whole genome shotgun (WGS) entry which is preliminary data.</text>
</comment>
<evidence type="ECO:0008006" key="4">
    <source>
        <dbReference type="Google" id="ProtNLM"/>
    </source>
</evidence>
<dbReference type="AlphaFoldDB" id="A0A163WI34"/>
<evidence type="ECO:0000313" key="3">
    <source>
        <dbReference type="Proteomes" id="UP000076563"/>
    </source>
</evidence>
<organism evidence="2 3">
    <name type="scientific">Paenibacillus elgii</name>
    <dbReference type="NCBI Taxonomy" id="189691"/>
    <lineage>
        <taxon>Bacteria</taxon>
        <taxon>Bacillati</taxon>
        <taxon>Bacillota</taxon>
        <taxon>Bacilli</taxon>
        <taxon>Bacillales</taxon>
        <taxon>Paenibacillaceae</taxon>
        <taxon>Paenibacillus</taxon>
    </lineage>
</organism>
<evidence type="ECO:0000313" key="2">
    <source>
        <dbReference type="EMBL" id="KZE76391.1"/>
    </source>
</evidence>
<evidence type="ECO:0000256" key="1">
    <source>
        <dbReference type="SAM" id="Phobius"/>
    </source>
</evidence>
<accession>A0A163WI34</accession>
<keyword evidence="1" id="KW-0472">Membrane</keyword>
<dbReference type="STRING" id="1007103.GCA_000213315_06992"/>
<dbReference type="RefSeq" id="WP_063184221.1">
    <property type="nucleotide sequence ID" value="NZ_LQRA01000067.1"/>
</dbReference>
<keyword evidence="3" id="KW-1185">Reference proteome</keyword>
<reference evidence="3" key="1">
    <citation type="submission" date="2016-01" db="EMBL/GenBank/DDBJ databases">
        <title>Draft genome of Chromobacterium sp. F49.</title>
        <authorList>
            <person name="Hong K.W."/>
        </authorList>
    </citation>
    <scope>NUCLEOTIDE SEQUENCE [LARGE SCALE GENOMIC DNA]</scope>
    <source>
        <strain evidence="3">M63</strain>
    </source>
</reference>
<feature type="transmembrane region" description="Helical" evidence="1">
    <location>
        <begin position="96"/>
        <end position="114"/>
    </location>
</feature>
<keyword evidence="1" id="KW-1133">Transmembrane helix</keyword>
<dbReference type="Proteomes" id="UP000076563">
    <property type="component" value="Unassembled WGS sequence"/>
</dbReference>
<dbReference type="OrthoDB" id="2547978at2"/>
<proteinExistence type="predicted"/>
<name>A0A163WI34_9BACL</name>
<keyword evidence="1" id="KW-0812">Transmembrane</keyword>
<dbReference type="EMBL" id="LQRA01000067">
    <property type="protein sequence ID" value="KZE76391.1"/>
    <property type="molecule type" value="Genomic_DNA"/>
</dbReference>